<evidence type="ECO:0008006" key="4">
    <source>
        <dbReference type="Google" id="ProtNLM"/>
    </source>
</evidence>
<sequence length="223" mass="24264">MPSDSLGAREFSIPMRHSLTRQLHAYWQRQRDGRPAPLRSAIEPAHIAGLLGDVFILDASKAQSFPFRLAGTRLCAGIGRELTGESFLSLWRGADREAVRAALTGVTRDAAAVVLDLAGRTGRGSTLAMEMLLLPLSQDGRHLDRVLGLLAPLERPYWLGLHPIPRLEIAGLRWLPVEESQPLAARPLPAAARPAPREATPAVATQPAGRRRQHLVVLDGGRD</sequence>
<dbReference type="EMBL" id="JBEPSM010000001">
    <property type="protein sequence ID" value="MET4633700.1"/>
    <property type="molecule type" value="Genomic_DNA"/>
</dbReference>
<evidence type="ECO:0000313" key="2">
    <source>
        <dbReference type="EMBL" id="MET4633700.1"/>
    </source>
</evidence>
<feature type="region of interest" description="Disordered" evidence="1">
    <location>
        <begin position="188"/>
        <end position="223"/>
    </location>
</feature>
<dbReference type="PIRSF" id="PIRSF031878">
    <property type="entry name" value="UCP031878"/>
    <property type="match status" value="1"/>
</dbReference>
<dbReference type="Proteomes" id="UP001549321">
    <property type="component" value="Unassembled WGS sequence"/>
</dbReference>
<organism evidence="2 3">
    <name type="scientific">Kaistia defluvii</name>
    <dbReference type="NCBI Taxonomy" id="410841"/>
    <lineage>
        <taxon>Bacteria</taxon>
        <taxon>Pseudomonadati</taxon>
        <taxon>Pseudomonadota</taxon>
        <taxon>Alphaproteobacteria</taxon>
        <taxon>Hyphomicrobiales</taxon>
        <taxon>Kaistiaceae</taxon>
        <taxon>Kaistia</taxon>
    </lineage>
</organism>
<proteinExistence type="predicted"/>
<protein>
    <recommendedName>
        <fullName evidence="4">PAS domain-containing protein</fullName>
    </recommendedName>
</protein>
<evidence type="ECO:0000313" key="3">
    <source>
        <dbReference type="Proteomes" id="UP001549321"/>
    </source>
</evidence>
<keyword evidence="3" id="KW-1185">Reference proteome</keyword>
<dbReference type="InterPro" id="IPR009922">
    <property type="entry name" value="DUF1457"/>
</dbReference>
<name>A0ABV2QZ54_9HYPH</name>
<gene>
    <name evidence="2" type="ORF">ABIE08_001613</name>
</gene>
<accession>A0ABV2QZ54</accession>
<evidence type="ECO:0000256" key="1">
    <source>
        <dbReference type="SAM" id="MobiDB-lite"/>
    </source>
</evidence>
<dbReference type="Pfam" id="PF07310">
    <property type="entry name" value="PAS_5"/>
    <property type="match status" value="1"/>
</dbReference>
<feature type="compositionally biased region" description="Low complexity" evidence="1">
    <location>
        <begin position="188"/>
        <end position="205"/>
    </location>
</feature>
<comment type="caution">
    <text evidence="2">The sequence shown here is derived from an EMBL/GenBank/DDBJ whole genome shotgun (WGS) entry which is preliminary data.</text>
</comment>
<reference evidence="2 3" key="1">
    <citation type="submission" date="2024-06" db="EMBL/GenBank/DDBJ databases">
        <title>Sorghum-associated microbial communities from plants grown in Nebraska, USA.</title>
        <authorList>
            <person name="Schachtman D."/>
        </authorList>
    </citation>
    <scope>NUCLEOTIDE SEQUENCE [LARGE SCALE GENOMIC DNA]</scope>
    <source>
        <strain evidence="2 3">3207</strain>
    </source>
</reference>